<keyword evidence="3" id="KW-1185">Reference proteome</keyword>
<evidence type="ECO:0000313" key="2">
    <source>
        <dbReference type="EMBL" id="MFK4265920.1"/>
    </source>
</evidence>
<dbReference type="InterPro" id="IPR006521">
    <property type="entry name" value="Tail_protein_I"/>
</dbReference>
<accession>A0ABW8LLM2</accession>
<dbReference type="RefSeq" id="WP_404746286.1">
    <property type="nucleotide sequence ID" value="NZ_JBJDQH010000004.1"/>
</dbReference>
<proteinExistence type="predicted"/>
<feature type="region of interest" description="Disordered" evidence="1">
    <location>
        <begin position="113"/>
        <end position="135"/>
    </location>
</feature>
<name>A0ABW8LLM2_9ACTN</name>
<sequence>MRGLLPGLPTAHPLLHQLPAVYHGEEFLERFLSALDEVLAPVLLTLDNLPAHLHPRTAPEDLLAWLAQWVAVEVDPDRPVNQRRAVVATAVTRHRQRGTRQGLAAAVRVETGVEPEISESGGTSWSSEPGAALPGSARPWVTVRLRVPNPERFDRTRVEKLVAAEVPAHVPYRVEIVAAAEGDATEGAGPS</sequence>
<evidence type="ECO:0000256" key="1">
    <source>
        <dbReference type="SAM" id="MobiDB-lite"/>
    </source>
</evidence>
<dbReference type="EMBL" id="JBJDQH010000004">
    <property type="protein sequence ID" value="MFK4265920.1"/>
    <property type="molecule type" value="Genomic_DNA"/>
</dbReference>
<dbReference type="InterPro" id="IPR011748">
    <property type="entry name" value="Unchr_phage_tail-like"/>
</dbReference>
<comment type="caution">
    <text evidence="2">The sequence shown here is derived from an EMBL/GenBank/DDBJ whole genome shotgun (WGS) entry which is preliminary data.</text>
</comment>
<dbReference type="Proteomes" id="UP001620295">
    <property type="component" value="Unassembled WGS sequence"/>
</dbReference>
<organism evidence="2 3">
    <name type="scientific">Streptomyces milbemycinicus</name>
    <dbReference type="NCBI Taxonomy" id="476552"/>
    <lineage>
        <taxon>Bacteria</taxon>
        <taxon>Bacillati</taxon>
        <taxon>Actinomycetota</taxon>
        <taxon>Actinomycetes</taxon>
        <taxon>Kitasatosporales</taxon>
        <taxon>Streptomycetaceae</taxon>
        <taxon>Streptomyces</taxon>
    </lineage>
</organism>
<evidence type="ECO:0000313" key="3">
    <source>
        <dbReference type="Proteomes" id="UP001620295"/>
    </source>
</evidence>
<dbReference type="Pfam" id="PF09684">
    <property type="entry name" value="Tail_P2_I"/>
    <property type="match status" value="1"/>
</dbReference>
<dbReference type="NCBIfam" id="TIGR02242">
    <property type="entry name" value="tail_TIGR02242"/>
    <property type="match status" value="1"/>
</dbReference>
<protein>
    <submittedName>
        <fullName evidence="2">Phage tail protein</fullName>
    </submittedName>
</protein>
<reference evidence="2 3" key="1">
    <citation type="submission" date="2024-11" db="EMBL/GenBank/DDBJ databases">
        <title>The Natural Products Discovery Center: Release of the First 8490 Sequenced Strains for Exploring Actinobacteria Biosynthetic Diversity.</title>
        <authorList>
            <person name="Kalkreuter E."/>
            <person name="Kautsar S.A."/>
            <person name="Yang D."/>
            <person name="Bader C.D."/>
            <person name="Teijaro C.N."/>
            <person name="Fluegel L."/>
            <person name="Davis C.M."/>
            <person name="Simpson J.R."/>
            <person name="Lauterbach L."/>
            <person name="Steele A.D."/>
            <person name="Gui C."/>
            <person name="Meng S."/>
            <person name="Li G."/>
            <person name="Viehrig K."/>
            <person name="Ye F."/>
            <person name="Su P."/>
            <person name="Kiefer A.F."/>
            <person name="Nichols A."/>
            <person name="Cepeda A.J."/>
            <person name="Yan W."/>
            <person name="Fan B."/>
            <person name="Jiang Y."/>
            <person name="Adhikari A."/>
            <person name="Zheng C.-J."/>
            <person name="Schuster L."/>
            <person name="Cowan T.M."/>
            <person name="Smanski M.J."/>
            <person name="Chevrette M.G."/>
            <person name="De Carvalho L.P.S."/>
            <person name="Shen B."/>
        </authorList>
    </citation>
    <scope>NUCLEOTIDE SEQUENCE [LARGE SCALE GENOMIC DNA]</scope>
    <source>
        <strain evidence="2 3">NPDC020863</strain>
    </source>
</reference>
<gene>
    <name evidence="2" type="ORF">ACI2L5_13375</name>
</gene>